<evidence type="ECO:0000313" key="1">
    <source>
        <dbReference type="EMBL" id="KAK7293549.1"/>
    </source>
</evidence>
<protein>
    <submittedName>
        <fullName evidence="1">Uncharacterized protein</fullName>
    </submittedName>
</protein>
<name>A0AAN9J8B2_CLITE</name>
<proteinExistence type="predicted"/>
<reference evidence="1 2" key="1">
    <citation type="submission" date="2024-01" db="EMBL/GenBank/DDBJ databases">
        <title>The genomes of 5 underutilized Papilionoideae crops provide insights into root nodulation and disease resistance.</title>
        <authorList>
            <person name="Yuan L."/>
        </authorList>
    </citation>
    <scope>NUCLEOTIDE SEQUENCE [LARGE SCALE GENOMIC DNA]</scope>
    <source>
        <strain evidence="1">LY-2023</strain>
        <tissue evidence="1">Leaf</tissue>
    </source>
</reference>
<dbReference type="AlphaFoldDB" id="A0AAN9J8B2"/>
<comment type="caution">
    <text evidence="1">The sequence shown here is derived from an EMBL/GenBank/DDBJ whole genome shotgun (WGS) entry which is preliminary data.</text>
</comment>
<gene>
    <name evidence="1" type="ORF">RJT34_16417</name>
</gene>
<sequence>MVGANLSTLTYWSRSEIECNTRREWSIGALGLVSDLVLSCFQREHERMASVGMFATWKVDKSEYGRSWSCVTCRNASSLELHSRCCTSQHETLA</sequence>
<organism evidence="1 2">
    <name type="scientific">Clitoria ternatea</name>
    <name type="common">Butterfly pea</name>
    <dbReference type="NCBI Taxonomy" id="43366"/>
    <lineage>
        <taxon>Eukaryota</taxon>
        <taxon>Viridiplantae</taxon>
        <taxon>Streptophyta</taxon>
        <taxon>Embryophyta</taxon>
        <taxon>Tracheophyta</taxon>
        <taxon>Spermatophyta</taxon>
        <taxon>Magnoliopsida</taxon>
        <taxon>eudicotyledons</taxon>
        <taxon>Gunneridae</taxon>
        <taxon>Pentapetalae</taxon>
        <taxon>rosids</taxon>
        <taxon>fabids</taxon>
        <taxon>Fabales</taxon>
        <taxon>Fabaceae</taxon>
        <taxon>Papilionoideae</taxon>
        <taxon>50 kb inversion clade</taxon>
        <taxon>NPAAA clade</taxon>
        <taxon>indigoferoid/millettioid clade</taxon>
        <taxon>Phaseoleae</taxon>
        <taxon>Clitoria</taxon>
    </lineage>
</organism>
<evidence type="ECO:0000313" key="2">
    <source>
        <dbReference type="Proteomes" id="UP001359559"/>
    </source>
</evidence>
<dbReference type="EMBL" id="JAYKXN010000004">
    <property type="protein sequence ID" value="KAK7293549.1"/>
    <property type="molecule type" value="Genomic_DNA"/>
</dbReference>
<keyword evidence="2" id="KW-1185">Reference proteome</keyword>
<accession>A0AAN9J8B2</accession>
<dbReference type="Proteomes" id="UP001359559">
    <property type="component" value="Unassembled WGS sequence"/>
</dbReference>